<reference evidence="1 2" key="2">
    <citation type="submission" date="2018-03" db="EMBL/GenBank/DDBJ databases">
        <title>The ancient ancestry and fast evolution of plastids.</title>
        <authorList>
            <person name="Moore K.R."/>
            <person name="Magnabosco C."/>
            <person name="Momper L."/>
            <person name="Gold D.A."/>
            <person name="Bosak T."/>
            <person name="Fournier G.P."/>
        </authorList>
    </citation>
    <scope>NUCLEOTIDE SEQUENCE [LARGE SCALE GENOMIC DNA]</scope>
    <source>
        <strain evidence="1 2">CCALA 015</strain>
    </source>
</reference>
<evidence type="ECO:0008006" key="3">
    <source>
        <dbReference type="Google" id="ProtNLM"/>
    </source>
</evidence>
<name>A0ABX5F7T4_9CHRO</name>
<dbReference type="Gene3D" id="3.40.50.2000">
    <property type="entry name" value="Glycogen Phosphorylase B"/>
    <property type="match status" value="1"/>
</dbReference>
<comment type="caution">
    <text evidence="1">The sequence shown here is derived from an EMBL/GenBank/DDBJ whole genome shotgun (WGS) entry which is preliminary data.</text>
</comment>
<keyword evidence="2" id="KW-1185">Reference proteome</keyword>
<protein>
    <recommendedName>
        <fullName evidence="3">Glycosyltransferase</fullName>
    </recommendedName>
</protein>
<evidence type="ECO:0000313" key="1">
    <source>
        <dbReference type="EMBL" id="PSB37662.1"/>
    </source>
</evidence>
<dbReference type="Pfam" id="PF13692">
    <property type="entry name" value="Glyco_trans_1_4"/>
    <property type="match status" value="1"/>
</dbReference>
<dbReference type="SUPFAM" id="SSF53756">
    <property type="entry name" value="UDP-Glycosyltransferase/glycogen phosphorylase"/>
    <property type="match status" value="1"/>
</dbReference>
<reference evidence="1 2" key="1">
    <citation type="submission" date="2018-02" db="EMBL/GenBank/DDBJ databases">
        <authorList>
            <person name="Moore K."/>
            <person name="Momper L."/>
        </authorList>
    </citation>
    <scope>NUCLEOTIDE SEQUENCE [LARGE SCALE GENOMIC DNA]</scope>
    <source>
        <strain evidence="1 2">CCALA 015</strain>
    </source>
</reference>
<organism evidence="1 2">
    <name type="scientific">Aphanothece cf. minutissima CCALA 015</name>
    <dbReference type="NCBI Taxonomy" id="2107695"/>
    <lineage>
        <taxon>Bacteria</taxon>
        <taxon>Bacillati</taxon>
        <taxon>Cyanobacteriota</taxon>
        <taxon>Cyanophyceae</taxon>
        <taxon>Oscillatoriophycideae</taxon>
        <taxon>Chroococcales</taxon>
        <taxon>Aphanothecaceae</taxon>
        <taxon>Aphanothece</taxon>
    </lineage>
</organism>
<accession>A0ABX5F7T4</accession>
<dbReference type="EMBL" id="PVWP01000005">
    <property type="protein sequence ID" value="PSB37662.1"/>
    <property type="molecule type" value="Genomic_DNA"/>
</dbReference>
<sequence>MTLHLPAGPSTPRHLSHVLLFWFGDDWGIYGRTYEQIARTLSRCDHVKQVLVILPSSKGETLATSFQVISDRLAVARLYWRPGGISPLRPRSLGSLLKLQRERIALGRRIRSLGFRKRNTLLWLFPPHPVLDELVRQVPAAARIIQIVDDFTLVDPTDWYYPFAVDQYPRIGAMADLIAVTSKANEDKFSPQAPCVRIDQAVSSAFLAQASDFQPAGPQPVLGYVGTFWDRTDIDLLRRIALERSHCRLLLVGPELNRRLSDSGLLGLANVEWLGSLPNDQVPMQLKRMNLCLIPHLDTPFSRSMSPLKLFQYIASGKPVVSSAVEGLELAGDLIRIEKDPACFLQAIDEELASDSPEKFRARVAFAAAQTWESRVERILAALPAQP</sequence>
<gene>
    <name evidence="1" type="ORF">C7B81_09170</name>
</gene>
<evidence type="ECO:0000313" key="2">
    <source>
        <dbReference type="Proteomes" id="UP000238218"/>
    </source>
</evidence>
<proteinExistence type="predicted"/>
<dbReference type="Proteomes" id="UP000238218">
    <property type="component" value="Unassembled WGS sequence"/>
</dbReference>